<evidence type="ECO:0000313" key="2">
    <source>
        <dbReference type="EMBL" id="KAK9714033.1"/>
    </source>
</evidence>
<organism evidence="2 3">
    <name type="scientific">Saponaria officinalis</name>
    <name type="common">Common soapwort</name>
    <name type="synonym">Lychnis saponaria</name>
    <dbReference type="NCBI Taxonomy" id="3572"/>
    <lineage>
        <taxon>Eukaryota</taxon>
        <taxon>Viridiplantae</taxon>
        <taxon>Streptophyta</taxon>
        <taxon>Embryophyta</taxon>
        <taxon>Tracheophyta</taxon>
        <taxon>Spermatophyta</taxon>
        <taxon>Magnoliopsida</taxon>
        <taxon>eudicotyledons</taxon>
        <taxon>Gunneridae</taxon>
        <taxon>Pentapetalae</taxon>
        <taxon>Caryophyllales</taxon>
        <taxon>Caryophyllaceae</taxon>
        <taxon>Caryophylleae</taxon>
        <taxon>Saponaria</taxon>
    </lineage>
</organism>
<gene>
    <name evidence="2" type="ORF">RND81_06G067100</name>
</gene>
<dbReference type="Proteomes" id="UP001443914">
    <property type="component" value="Unassembled WGS sequence"/>
</dbReference>
<proteinExistence type="predicted"/>
<evidence type="ECO:0000256" key="1">
    <source>
        <dbReference type="SAM" id="Coils"/>
    </source>
</evidence>
<protein>
    <submittedName>
        <fullName evidence="2">Uncharacterized protein</fullName>
    </submittedName>
</protein>
<dbReference type="PANTHER" id="PTHR34121">
    <property type="entry name" value="MYOSIN-11"/>
    <property type="match status" value="1"/>
</dbReference>
<dbReference type="EMBL" id="JBDFQZ010000006">
    <property type="protein sequence ID" value="KAK9714033.1"/>
    <property type="molecule type" value="Genomic_DNA"/>
</dbReference>
<comment type="caution">
    <text evidence="2">The sequence shown here is derived from an EMBL/GenBank/DDBJ whole genome shotgun (WGS) entry which is preliminary data.</text>
</comment>
<keyword evidence="1" id="KW-0175">Coiled coil</keyword>
<keyword evidence="3" id="KW-1185">Reference proteome</keyword>
<reference evidence="2" key="1">
    <citation type="submission" date="2024-03" db="EMBL/GenBank/DDBJ databases">
        <title>WGS assembly of Saponaria officinalis var. Norfolk2.</title>
        <authorList>
            <person name="Jenkins J."/>
            <person name="Shu S."/>
            <person name="Grimwood J."/>
            <person name="Barry K."/>
            <person name="Goodstein D."/>
            <person name="Schmutz J."/>
            <person name="Leebens-Mack J."/>
            <person name="Osbourn A."/>
        </authorList>
    </citation>
    <scope>NUCLEOTIDE SEQUENCE [LARGE SCALE GENOMIC DNA]</scope>
    <source>
        <strain evidence="2">JIC</strain>
    </source>
</reference>
<accession>A0AAW1KAL3</accession>
<sequence>MSLWRLIVNKAVEEGNRNMSNFPHIHTIVDNVILNASHVVSGGATLFHDHIGAKIRQRLKHVVEKVESDSISCHGKERIMFLQKVLSSLQQIERLNAESIVLHKHQVLEQDKKVDDYMQLTQVSNYNSTRANSSNEALNFYEVLIQSKAIEGILLSMILEPPDHDEINIVLEIFRISIIEGKEVHIMIMHWIQNLAKVFSTYHEEILMRREELLQYAQVAISGLKKNVENLRINSEVEILKSLLYSTKVMSSSVEDDERVPQQDCLLTLEALRKTLSKIRLHTKYTTLMMRNIDLLNEETMESHEYKVHKLKVLLQSITNTTMKTQKRISDYENRKNETQHYRQTKAIEVSLIEKDLIAEIKALEKQKDKLEFKLNKIKTSLSDANTRLHNVKEERDHFKEANNRIIQQLQMKEEQNLTHITSYRRKTNVITAWNKFIDDVWHIQYIIFKQFERNVRIEKVLHLDDENVMLTMSRENIEDEYLQFEIEIINAFNLIDCIEQSCTQDAYRSRF</sequence>
<dbReference type="PANTHER" id="PTHR34121:SF1">
    <property type="entry name" value="FILAMIN-A-INTERACTING PROTEIN 1"/>
    <property type="match status" value="1"/>
</dbReference>
<feature type="coiled-coil region" evidence="1">
    <location>
        <begin position="354"/>
        <end position="402"/>
    </location>
</feature>
<evidence type="ECO:0000313" key="3">
    <source>
        <dbReference type="Proteomes" id="UP001443914"/>
    </source>
</evidence>
<name>A0AAW1KAL3_SAPOF</name>
<dbReference type="AlphaFoldDB" id="A0AAW1KAL3"/>